<dbReference type="AlphaFoldDB" id="A0A0D8BI01"/>
<dbReference type="Proteomes" id="UP000032545">
    <property type="component" value="Unassembled WGS sequence"/>
</dbReference>
<reference evidence="1 2" key="2">
    <citation type="journal article" date="2016" name="Genome Announc.">
        <title>Permanent Draft Genome Sequences for Two Variants of Frankia sp. Strain CpI1, the First Frankia Strain Isolated from Root Nodules of Comptonia peregrina.</title>
        <authorList>
            <person name="Oshone R."/>
            <person name="Hurst S.G.IV."/>
            <person name="Abebe-Akele F."/>
            <person name="Simpson S."/>
            <person name="Morris K."/>
            <person name="Thomas W.K."/>
            <person name="Tisa L.S."/>
        </authorList>
    </citation>
    <scope>NUCLEOTIDE SEQUENCE [LARGE SCALE GENOMIC DNA]</scope>
    <source>
        <strain evidence="2">CpI1-S</strain>
    </source>
</reference>
<name>A0A0D8BI01_9ACTN</name>
<dbReference type="EMBL" id="JYFN01000010">
    <property type="protein sequence ID" value="KJE23873.1"/>
    <property type="molecule type" value="Genomic_DNA"/>
</dbReference>
<reference evidence="2" key="1">
    <citation type="submission" date="2015-02" db="EMBL/GenBank/DDBJ databases">
        <title>Draft Genome of Frankia sp. CpI1-S.</title>
        <authorList>
            <person name="Oshone R.T."/>
            <person name="Ngom M."/>
            <person name="Ghodhbane-Gtari F."/>
            <person name="Gtari M."/>
            <person name="Morris K."/>
            <person name="Thomas K."/>
            <person name="Sen A."/>
            <person name="Tisa L.S."/>
        </authorList>
    </citation>
    <scope>NUCLEOTIDE SEQUENCE [LARGE SCALE GENOMIC DNA]</scope>
    <source>
        <strain evidence="2">CpI1-S</strain>
    </source>
</reference>
<dbReference type="PATRIC" id="fig|1502723.3.peg.6932"/>
<gene>
    <name evidence="1" type="ORF">FF36_01806</name>
</gene>
<accession>A0A0D8BI01</accession>
<organism evidence="1 2">
    <name type="scientific">Frankia torreyi</name>
    <dbReference type="NCBI Taxonomy" id="1856"/>
    <lineage>
        <taxon>Bacteria</taxon>
        <taxon>Bacillati</taxon>
        <taxon>Actinomycetota</taxon>
        <taxon>Actinomycetes</taxon>
        <taxon>Frankiales</taxon>
        <taxon>Frankiaceae</taxon>
        <taxon>Frankia</taxon>
    </lineage>
</organism>
<sequence precursor="true">MRCNLPGLGRTTGRLSAFTVLVILLVTWSGSPAQATLTITAPATANLGSHAIGDDPLSVQLATTTVTSTALVGAWTATVTSTNCTTGTGASDETIPRASLIYWSGPATATTGLPSLVSPGQPTATSAVTLAASRTAFSATTMDLDTSTVSWEPTLTVAVPTNVIVGTYTCTVTHSVA</sequence>
<dbReference type="OrthoDB" id="5147666at2"/>
<proteinExistence type="predicted"/>
<protein>
    <submittedName>
        <fullName evidence="1">Uncharacterized protein</fullName>
    </submittedName>
</protein>
<comment type="caution">
    <text evidence="1">The sequence shown here is derived from an EMBL/GenBank/DDBJ whole genome shotgun (WGS) entry which is preliminary data.</text>
</comment>
<evidence type="ECO:0000313" key="2">
    <source>
        <dbReference type="Proteomes" id="UP000032545"/>
    </source>
</evidence>
<evidence type="ECO:0000313" key="1">
    <source>
        <dbReference type="EMBL" id="KJE23873.1"/>
    </source>
</evidence>
<keyword evidence="2" id="KW-1185">Reference proteome</keyword>